<dbReference type="Pfam" id="PF00932">
    <property type="entry name" value="LTD"/>
    <property type="match status" value="1"/>
</dbReference>
<dbReference type="PANTHER" id="PTHR37494">
    <property type="entry name" value="HEMAGGLUTININ"/>
    <property type="match status" value="1"/>
</dbReference>
<keyword evidence="1" id="KW-0732">Signal</keyword>
<dbReference type="SUPFAM" id="SSF63829">
    <property type="entry name" value="Calcium-dependent phosphotriesterase"/>
    <property type="match status" value="1"/>
</dbReference>
<dbReference type="InterPro" id="IPR013783">
    <property type="entry name" value="Ig-like_fold"/>
</dbReference>
<comment type="caution">
    <text evidence="3">The sequence shown here is derived from an EMBL/GenBank/DDBJ whole genome shotgun (WGS) entry which is preliminary data.</text>
</comment>
<dbReference type="Gene3D" id="2.60.40.10">
    <property type="entry name" value="Immunoglobulins"/>
    <property type="match status" value="3"/>
</dbReference>
<feature type="chain" id="PRO_5022078146" description="LTD domain-containing protein" evidence="1">
    <location>
        <begin position="25"/>
        <end position="1027"/>
    </location>
</feature>
<dbReference type="GO" id="GO:0005509">
    <property type="term" value="F:calcium ion binding"/>
    <property type="evidence" value="ECO:0007669"/>
    <property type="project" value="InterPro"/>
</dbReference>
<dbReference type="SUPFAM" id="SSF49313">
    <property type="entry name" value="Cadherin-like"/>
    <property type="match status" value="1"/>
</dbReference>
<accession>A0A538SLP2</accession>
<feature type="signal peptide" evidence="1">
    <location>
        <begin position="1"/>
        <end position="24"/>
    </location>
</feature>
<organism evidence="3 4">
    <name type="scientific">Eiseniibacteriota bacterium</name>
    <dbReference type="NCBI Taxonomy" id="2212470"/>
    <lineage>
        <taxon>Bacteria</taxon>
        <taxon>Candidatus Eiseniibacteriota</taxon>
    </lineage>
</organism>
<sequence>MRKPLFALCVSVLATIALLSPARAQFGSGGHDETTEDFNSATAWNAGTGQPATPGTVPPGVTGTHLMISEVGVRGLNTATLGDSTEFIEIYNPTNSSVDLSNFYISDANAYSALPRTGLIDLGGIITDFAFRFPFNSSIGPHQTKVIAIDGVRYRRGAGVDADFMLFFTPGTTTATRMVNVATNKGLNYPGFGSLTNGGEFVWLFFWDGNSDLVCDVDMVYWGTPLGSNAPVLKTAATCQDGGDPGPTPSCYRNDAGYPAGTLTAGLALPANGDGTRQRIGPEAEAVTSGGNGCLACPTITISPSSLPAAPVNHVYHQVLTPSAGNPPFVFTVQAGSLPPGLKLSGSGTILYGCDPNGTIFTIDLSSGVGTATGVYAPTYSATEIEHDFLSGAAFVQSRDGAFSGQRFDIQSGAALGPVVYSGGSFQGLEYVDSTLYGTFNTSGQGPSSLAILDPATGGTTVIGPTGRGPISGLAYDAGSGTLYGIDGGGSSGAARLLTLNLSSGAATVIGPTGFTAGSLEFGPDGKLYGGGDAINGGHLYRIDPATGGATLIGTTGFYSVSGLTLGPGGAGAAGVISGIPNAAGSYGFTVKATDANGCAGTIDYKIDVICPTLTITPPALAPVLVGDLVNVSLAADGTPPYTFELTAGSLPSGVALYSSGQIYGNPTAVGSFPFTVSVTDANGCHGSIAYKLDVSCRTLTIQPATLPNAPYGVPYNVALTAPNAIPPVVFDTKTGSLPTGLTLDPGGTLSGTPTATGSFGFTISVTDSNGCRGTRDYKINVIVCPSITISPPSLPPGVAKEPYHQVLTPSAGTPPFVFTAKDSMPPGIRITGSGTVLYGCDPGGAIFTVDLATGAGTYAGYYAPTFNATEIEYDFLSGEAFVQGRDGTFYGQRFDIQSGAALGPTVYDGASFQGLEYAGSTLYGTSVAGSGGPSALSILDPMTGLTTAIGPTGRGPISGLAYDAGSATMYGIDGGGRFGPGSLVTLDLSTGAATVVGPTGITAGSLEFGPDGNLYAGGDAINGGHL</sequence>
<dbReference type="AlphaFoldDB" id="A0A538SLP2"/>
<proteinExistence type="predicted"/>
<dbReference type="GO" id="GO:0016020">
    <property type="term" value="C:membrane"/>
    <property type="evidence" value="ECO:0007669"/>
    <property type="project" value="InterPro"/>
</dbReference>
<dbReference type="InterPro" id="IPR001322">
    <property type="entry name" value="Lamin_tail_dom"/>
</dbReference>
<dbReference type="SUPFAM" id="SSF82171">
    <property type="entry name" value="DPP6 N-terminal domain-like"/>
    <property type="match status" value="1"/>
</dbReference>
<dbReference type="PANTHER" id="PTHR37494:SF1">
    <property type="entry name" value="STAPHYLOCOCCUS AUREUS SURFACE PROTEIN A"/>
    <property type="match status" value="1"/>
</dbReference>
<evidence type="ECO:0000313" key="3">
    <source>
        <dbReference type="EMBL" id="TMQ52291.1"/>
    </source>
</evidence>
<dbReference type="InterPro" id="IPR036415">
    <property type="entry name" value="Lamin_tail_dom_sf"/>
</dbReference>
<name>A0A538SLP2_UNCEI</name>
<gene>
    <name evidence="3" type="ORF">E6K72_09360</name>
</gene>
<dbReference type="Proteomes" id="UP000317716">
    <property type="component" value="Unassembled WGS sequence"/>
</dbReference>
<evidence type="ECO:0000256" key="1">
    <source>
        <dbReference type="SAM" id="SignalP"/>
    </source>
</evidence>
<feature type="domain" description="LTD" evidence="2">
    <location>
        <begin position="53"/>
        <end position="224"/>
    </location>
</feature>
<dbReference type="Pfam" id="PF05345">
    <property type="entry name" value="He_PIG"/>
    <property type="match status" value="2"/>
</dbReference>
<dbReference type="InterPro" id="IPR015919">
    <property type="entry name" value="Cadherin-like_sf"/>
</dbReference>
<dbReference type="EMBL" id="VBOS01000327">
    <property type="protein sequence ID" value="TMQ52291.1"/>
    <property type="molecule type" value="Genomic_DNA"/>
</dbReference>
<evidence type="ECO:0000259" key="2">
    <source>
        <dbReference type="PROSITE" id="PS51841"/>
    </source>
</evidence>
<protein>
    <recommendedName>
        <fullName evidence="2">LTD domain-containing protein</fullName>
    </recommendedName>
</protein>
<dbReference type="PROSITE" id="PS51841">
    <property type="entry name" value="LTD"/>
    <property type="match status" value="1"/>
</dbReference>
<reference evidence="3 4" key="1">
    <citation type="journal article" date="2019" name="Nat. Microbiol.">
        <title>Mediterranean grassland soil C-N compound turnover is dependent on rainfall and depth, and is mediated by genomically divergent microorganisms.</title>
        <authorList>
            <person name="Diamond S."/>
            <person name="Andeer P.F."/>
            <person name="Li Z."/>
            <person name="Crits-Christoph A."/>
            <person name="Burstein D."/>
            <person name="Anantharaman K."/>
            <person name="Lane K.R."/>
            <person name="Thomas B.C."/>
            <person name="Pan C."/>
            <person name="Northen T.R."/>
            <person name="Banfield J.F."/>
        </authorList>
    </citation>
    <scope>NUCLEOTIDE SEQUENCE [LARGE SCALE GENOMIC DNA]</scope>
    <source>
        <strain evidence="3">WS_2</strain>
    </source>
</reference>
<evidence type="ECO:0000313" key="4">
    <source>
        <dbReference type="Proteomes" id="UP000317716"/>
    </source>
</evidence>
<dbReference type="SUPFAM" id="SSF74853">
    <property type="entry name" value="Lamin A/C globular tail domain"/>
    <property type="match status" value="1"/>
</dbReference>
<feature type="non-terminal residue" evidence="3">
    <location>
        <position position="1027"/>
    </location>
</feature>